<gene>
    <name evidence="1" type="ORF">LSAT_V11C800426540</name>
</gene>
<evidence type="ECO:0000313" key="2">
    <source>
        <dbReference type="Proteomes" id="UP000235145"/>
    </source>
</evidence>
<accession>A0A9R1ULP1</accession>
<sequence>MDLKGMWLTYKGKCATVGFGISQEFNWFGVDSFNAIYANNILPVNGRKLWIRTIYTKPLPPLARRIPWRPILKIKRHVTESQYKYSQNKMKVTGIGRTVQCKNCL</sequence>
<dbReference type="EMBL" id="NBSK02000008">
    <property type="protein sequence ID" value="KAJ0189357.1"/>
    <property type="molecule type" value="Genomic_DNA"/>
</dbReference>
<comment type="caution">
    <text evidence="1">The sequence shown here is derived from an EMBL/GenBank/DDBJ whole genome shotgun (WGS) entry which is preliminary data.</text>
</comment>
<keyword evidence="2" id="KW-1185">Reference proteome</keyword>
<name>A0A9R1ULP1_LACSA</name>
<dbReference type="AlphaFoldDB" id="A0A9R1ULP1"/>
<proteinExistence type="predicted"/>
<evidence type="ECO:0000313" key="1">
    <source>
        <dbReference type="EMBL" id="KAJ0189357.1"/>
    </source>
</evidence>
<organism evidence="1 2">
    <name type="scientific">Lactuca sativa</name>
    <name type="common">Garden lettuce</name>
    <dbReference type="NCBI Taxonomy" id="4236"/>
    <lineage>
        <taxon>Eukaryota</taxon>
        <taxon>Viridiplantae</taxon>
        <taxon>Streptophyta</taxon>
        <taxon>Embryophyta</taxon>
        <taxon>Tracheophyta</taxon>
        <taxon>Spermatophyta</taxon>
        <taxon>Magnoliopsida</taxon>
        <taxon>eudicotyledons</taxon>
        <taxon>Gunneridae</taxon>
        <taxon>Pentapetalae</taxon>
        <taxon>asterids</taxon>
        <taxon>campanulids</taxon>
        <taxon>Asterales</taxon>
        <taxon>Asteraceae</taxon>
        <taxon>Cichorioideae</taxon>
        <taxon>Cichorieae</taxon>
        <taxon>Lactucinae</taxon>
        <taxon>Lactuca</taxon>
    </lineage>
</organism>
<reference evidence="1 2" key="1">
    <citation type="journal article" date="2017" name="Nat. Commun.">
        <title>Genome assembly with in vitro proximity ligation data and whole-genome triplication in lettuce.</title>
        <authorList>
            <person name="Reyes-Chin-Wo S."/>
            <person name="Wang Z."/>
            <person name="Yang X."/>
            <person name="Kozik A."/>
            <person name="Arikit S."/>
            <person name="Song C."/>
            <person name="Xia L."/>
            <person name="Froenicke L."/>
            <person name="Lavelle D.O."/>
            <person name="Truco M.J."/>
            <person name="Xia R."/>
            <person name="Zhu S."/>
            <person name="Xu C."/>
            <person name="Xu H."/>
            <person name="Xu X."/>
            <person name="Cox K."/>
            <person name="Korf I."/>
            <person name="Meyers B.C."/>
            <person name="Michelmore R.W."/>
        </authorList>
    </citation>
    <scope>NUCLEOTIDE SEQUENCE [LARGE SCALE GENOMIC DNA]</scope>
    <source>
        <strain evidence="2">cv. Salinas</strain>
        <tissue evidence="1">Seedlings</tissue>
    </source>
</reference>
<dbReference type="Proteomes" id="UP000235145">
    <property type="component" value="Unassembled WGS sequence"/>
</dbReference>
<protein>
    <submittedName>
        <fullName evidence="1">Uncharacterized protein</fullName>
    </submittedName>
</protein>